<dbReference type="AlphaFoldDB" id="A0A067STV5"/>
<evidence type="ECO:0000313" key="1">
    <source>
        <dbReference type="EMBL" id="KDR74331.1"/>
    </source>
</evidence>
<proteinExistence type="predicted"/>
<gene>
    <name evidence="1" type="ORF">GALMADRAFT_250174</name>
</gene>
<name>A0A067STV5_GALM3</name>
<protein>
    <submittedName>
        <fullName evidence="1">Uncharacterized protein</fullName>
    </submittedName>
</protein>
<dbReference type="EMBL" id="KL142383">
    <property type="protein sequence ID" value="KDR74331.1"/>
    <property type="molecule type" value="Genomic_DNA"/>
</dbReference>
<sequence>MYEGVYGPLEYPELRFANTTAIEHESHTFSLSAFPFLPKPPSLRPSRETARV</sequence>
<dbReference type="HOGENOM" id="CLU_3087375_0_0_1"/>
<dbReference type="Proteomes" id="UP000027222">
    <property type="component" value="Unassembled WGS sequence"/>
</dbReference>
<reference evidence="2" key="1">
    <citation type="journal article" date="2014" name="Proc. Natl. Acad. Sci. U.S.A.">
        <title>Extensive sampling of basidiomycete genomes demonstrates inadequacy of the white-rot/brown-rot paradigm for wood decay fungi.</title>
        <authorList>
            <person name="Riley R."/>
            <person name="Salamov A.A."/>
            <person name="Brown D.W."/>
            <person name="Nagy L.G."/>
            <person name="Floudas D."/>
            <person name="Held B.W."/>
            <person name="Levasseur A."/>
            <person name="Lombard V."/>
            <person name="Morin E."/>
            <person name="Otillar R."/>
            <person name="Lindquist E.A."/>
            <person name="Sun H."/>
            <person name="LaButti K.M."/>
            <person name="Schmutz J."/>
            <person name="Jabbour D."/>
            <person name="Luo H."/>
            <person name="Baker S.E."/>
            <person name="Pisabarro A.G."/>
            <person name="Walton J.D."/>
            <person name="Blanchette R.A."/>
            <person name="Henrissat B."/>
            <person name="Martin F."/>
            <person name="Cullen D."/>
            <person name="Hibbett D.S."/>
            <person name="Grigoriev I.V."/>
        </authorList>
    </citation>
    <scope>NUCLEOTIDE SEQUENCE [LARGE SCALE GENOMIC DNA]</scope>
    <source>
        <strain evidence="2">CBS 339.88</strain>
    </source>
</reference>
<organism evidence="1 2">
    <name type="scientific">Galerina marginata (strain CBS 339.88)</name>
    <dbReference type="NCBI Taxonomy" id="685588"/>
    <lineage>
        <taxon>Eukaryota</taxon>
        <taxon>Fungi</taxon>
        <taxon>Dikarya</taxon>
        <taxon>Basidiomycota</taxon>
        <taxon>Agaricomycotina</taxon>
        <taxon>Agaricomycetes</taxon>
        <taxon>Agaricomycetidae</taxon>
        <taxon>Agaricales</taxon>
        <taxon>Agaricineae</taxon>
        <taxon>Strophariaceae</taxon>
        <taxon>Galerina</taxon>
    </lineage>
</organism>
<accession>A0A067STV5</accession>
<evidence type="ECO:0000313" key="2">
    <source>
        <dbReference type="Proteomes" id="UP000027222"/>
    </source>
</evidence>
<keyword evidence="2" id="KW-1185">Reference proteome</keyword>